<dbReference type="EMBL" id="JARJLR010000246">
    <property type="protein sequence ID" value="MDF3843031.1"/>
    <property type="molecule type" value="Genomic_DNA"/>
</dbReference>
<dbReference type="AlphaFoldDB" id="A0AAW6P716"/>
<proteinExistence type="predicted"/>
<evidence type="ECO:0000313" key="2">
    <source>
        <dbReference type="Proteomes" id="UP001220662"/>
    </source>
</evidence>
<name>A0AAW6P716_9PSED</name>
<dbReference type="RefSeq" id="WP_276214883.1">
    <property type="nucleotide sequence ID" value="NZ_JARJLR010000246.1"/>
</dbReference>
<gene>
    <name evidence="1" type="ORF">P3W55_15065</name>
</gene>
<protein>
    <submittedName>
        <fullName evidence="1">DUF2384 domain-containing protein</fullName>
    </submittedName>
</protein>
<accession>A0AAW6P716</accession>
<sequence>MNTNTVDLPGMSLPALREYLRAMDGGSVSLERYLQVFAMTPETLAARAGVTRTVLLRSPESAPVQAFIRDSLRVVVALVESGLPLDKAIFCFRNEPLSVFDYRTAEELVSTGKTGQVLQFIESWQAGGQG</sequence>
<dbReference type="Proteomes" id="UP001220662">
    <property type="component" value="Unassembled WGS sequence"/>
</dbReference>
<organism evidence="1 2">
    <name type="scientific">Pseudomonas citronellolis</name>
    <dbReference type="NCBI Taxonomy" id="53408"/>
    <lineage>
        <taxon>Bacteria</taxon>
        <taxon>Pseudomonadati</taxon>
        <taxon>Pseudomonadota</taxon>
        <taxon>Gammaproteobacteria</taxon>
        <taxon>Pseudomonadales</taxon>
        <taxon>Pseudomonadaceae</taxon>
        <taxon>Pseudomonas</taxon>
    </lineage>
</organism>
<reference evidence="1" key="1">
    <citation type="submission" date="2023-03" db="EMBL/GenBank/DDBJ databases">
        <title>Draft assemblies of triclosan tolerant bacteria isolated from returned activated sludge.</title>
        <authorList>
            <person name="Van Hamelsveld S."/>
        </authorList>
    </citation>
    <scope>NUCLEOTIDE SEQUENCE</scope>
    <source>
        <strain evidence="1">GW210015_S63</strain>
    </source>
</reference>
<comment type="caution">
    <text evidence="1">The sequence shown here is derived from an EMBL/GenBank/DDBJ whole genome shotgun (WGS) entry which is preliminary data.</text>
</comment>
<evidence type="ECO:0000313" key="1">
    <source>
        <dbReference type="EMBL" id="MDF3843031.1"/>
    </source>
</evidence>